<dbReference type="FunFam" id="1.10.10.60:FF:000119">
    <property type="entry name" value="Transcription factor GAMYB"/>
    <property type="match status" value="1"/>
</dbReference>
<dbReference type="GO" id="GO:0045893">
    <property type="term" value="P:positive regulation of DNA-templated transcription"/>
    <property type="evidence" value="ECO:0007669"/>
    <property type="project" value="UniProtKB-ARBA"/>
</dbReference>
<evidence type="ECO:0008006" key="13">
    <source>
        <dbReference type="Google" id="ProtNLM"/>
    </source>
</evidence>
<dbReference type="GO" id="GO:0005634">
    <property type="term" value="C:nucleus"/>
    <property type="evidence" value="ECO:0007669"/>
    <property type="project" value="UniProtKB-SubCell"/>
</dbReference>
<feature type="domain" description="HTH myb-type" evidence="10">
    <location>
        <begin position="87"/>
        <end position="141"/>
    </location>
</feature>
<feature type="domain" description="Myb-like" evidence="9">
    <location>
        <begin position="87"/>
        <end position="137"/>
    </location>
</feature>
<evidence type="ECO:0000256" key="2">
    <source>
        <dbReference type="ARBA" id="ARBA00022737"/>
    </source>
</evidence>
<dbReference type="PANTHER" id="PTHR47995">
    <property type="entry name" value="TRANSCRIPTION FACTOR MYB33-RELATED"/>
    <property type="match status" value="1"/>
</dbReference>
<accession>A0A9J5WR83</accession>
<evidence type="ECO:0000259" key="9">
    <source>
        <dbReference type="PROSITE" id="PS50090"/>
    </source>
</evidence>
<dbReference type="InterPro" id="IPR009057">
    <property type="entry name" value="Homeodomain-like_sf"/>
</dbReference>
<keyword evidence="3" id="KW-0805">Transcription regulation</keyword>
<dbReference type="AlphaFoldDB" id="A0A9J5WR83"/>
<dbReference type="PANTHER" id="PTHR47995:SF14">
    <property type="entry name" value="TRANSCRIPTION FACTOR GAMYB-LIKE"/>
    <property type="match status" value="1"/>
</dbReference>
<keyword evidence="7" id="KW-0539">Nucleus</keyword>
<gene>
    <name evidence="11" type="ORF">H5410_058577</name>
</gene>
<evidence type="ECO:0000256" key="7">
    <source>
        <dbReference type="ARBA" id="ARBA00023242"/>
    </source>
</evidence>
<feature type="domain" description="HTH myb-type" evidence="10">
    <location>
        <begin position="34"/>
        <end position="86"/>
    </location>
</feature>
<keyword evidence="12" id="KW-1185">Reference proteome</keyword>
<dbReference type="SMART" id="SM00717">
    <property type="entry name" value="SANT"/>
    <property type="match status" value="2"/>
</dbReference>
<organism evidence="11 12">
    <name type="scientific">Solanum commersonii</name>
    <name type="common">Commerson's wild potato</name>
    <name type="synonym">Commerson's nightshade</name>
    <dbReference type="NCBI Taxonomy" id="4109"/>
    <lineage>
        <taxon>Eukaryota</taxon>
        <taxon>Viridiplantae</taxon>
        <taxon>Streptophyta</taxon>
        <taxon>Embryophyta</taxon>
        <taxon>Tracheophyta</taxon>
        <taxon>Spermatophyta</taxon>
        <taxon>Magnoliopsida</taxon>
        <taxon>eudicotyledons</taxon>
        <taxon>Gunneridae</taxon>
        <taxon>Pentapetalae</taxon>
        <taxon>asterids</taxon>
        <taxon>lamiids</taxon>
        <taxon>Solanales</taxon>
        <taxon>Solanaceae</taxon>
        <taxon>Solanoideae</taxon>
        <taxon>Solaneae</taxon>
        <taxon>Solanum</taxon>
    </lineage>
</organism>
<reference evidence="11 12" key="1">
    <citation type="submission" date="2020-09" db="EMBL/GenBank/DDBJ databases">
        <title>De no assembly of potato wild relative species, Solanum commersonii.</title>
        <authorList>
            <person name="Cho K."/>
        </authorList>
    </citation>
    <scope>NUCLEOTIDE SEQUENCE [LARGE SCALE GENOMIC DNA]</scope>
    <source>
        <strain evidence="11">LZ3.2</strain>
        <tissue evidence="11">Leaf</tissue>
    </source>
</reference>
<feature type="region of interest" description="Disordered" evidence="8">
    <location>
        <begin position="320"/>
        <end position="357"/>
    </location>
</feature>
<dbReference type="GO" id="GO:0040008">
    <property type="term" value="P:regulation of growth"/>
    <property type="evidence" value="ECO:0007669"/>
    <property type="project" value="UniProtKB-ARBA"/>
</dbReference>
<evidence type="ECO:0000256" key="4">
    <source>
        <dbReference type="ARBA" id="ARBA00023125"/>
    </source>
</evidence>
<dbReference type="EMBL" id="JACXVP010000011">
    <property type="protein sequence ID" value="KAG5578443.1"/>
    <property type="molecule type" value="Genomic_DNA"/>
</dbReference>
<dbReference type="SUPFAM" id="SSF46689">
    <property type="entry name" value="Homeodomain-like"/>
    <property type="match status" value="1"/>
</dbReference>
<dbReference type="GO" id="GO:0000976">
    <property type="term" value="F:transcription cis-regulatory region binding"/>
    <property type="evidence" value="ECO:0007669"/>
    <property type="project" value="UniProtKB-ARBA"/>
</dbReference>
<dbReference type="PROSITE" id="PS51294">
    <property type="entry name" value="HTH_MYB"/>
    <property type="match status" value="2"/>
</dbReference>
<dbReference type="FunFam" id="1.10.10.60:FF:000001">
    <property type="entry name" value="MYB-related transcription factor"/>
    <property type="match status" value="1"/>
</dbReference>
<dbReference type="Pfam" id="PF00249">
    <property type="entry name" value="Myb_DNA-binding"/>
    <property type="match status" value="2"/>
</dbReference>
<keyword evidence="6" id="KW-0804">Transcription</keyword>
<sequence length="488" mass="54258">MCMTTECVDRMTSEVGIDSTSVKEANAGRNIREGSPLKKGPWIKAEDSILMDYVAKYGEGNWSSVHRRTGLARCGKSCRLRWANHLKPDLKKGAFTQEEEELIIEMHAKIGNKWARMAAEFPGRTDNDIKNFWNTRLKRQRRAEKHMLPLGVFFQEFSEDKQNKELATSSSANSDPHLLPINNVEIPTAENRNFEPSQQLYPPGLLNIGFSSFLDTPATSLRDQGLNSSWNTHSVRSTVHSSKRIRGSEAWFSDQNVDLSQAHHQYQNDGSLFTQSLGFSSLYTRNLTSNYHPSSAGDIPGIHASSSEPKLKGKLELPSFQTPMTSWDSPSSVPSIESSNTFIQSPPNEYTDSCSLSPQSSDLLHAILYGSQTPKSSRNNSHQETSRDVGPDSCPVLREIQWGTNPDAITPSGHTITSVFSEFTPSSGGSLEDHQSIAPLMGENGCDVNQEMANFTPTAGNDDTSNHDLFSETDMYFSPTDWPHDKME</sequence>
<keyword evidence="4" id="KW-0238">DNA-binding</keyword>
<evidence type="ECO:0000256" key="8">
    <source>
        <dbReference type="SAM" id="MobiDB-lite"/>
    </source>
</evidence>
<dbReference type="OrthoDB" id="2143914at2759"/>
<evidence type="ECO:0000256" key="1">
    <source>
        <dbReference type="ARBA" id="ARBA00004123"/>
    </source>
</evidence>
<proteinExistence type="predicted"/>
<feature type="region of interest" description="Disordered" evidence="8">
    <location>
        <begin position="371"/>
        <end position="395"/>
    </location>
</feature>
<dbReference type="InterPro" id="IPR017930">
    <property type="entry name" value="Myb_dom"/>
</dbReference>
<dbReference type="PROSITE" id="PS50090">
    <property type="entry name" value="MYB_LIKE"/>
    <property type="match status" value="2"/>
</dbReference>
<evidence type="ECO:0000313" key="11">
    <source>
        <dbReference type="EMBL" id="KAG5578443.1"/>
    </source>
</evidence>
<feature type="domain" description="Myb-like" evidence="9">
    <location>
        <begin position="34"/>
        <end position="86"/>
    </location>
</feature>
<dbReference type="Proteomes" id="UP000824120">
    <property type="component" value="Chromosome 11"/>
</dbReference>
<keyword evidence="2" id="KW-0677">Repeat</keyword>
<dbReference type="InterPro" id="IPR001005">
    <property type="entry name" value="SANT/Myb"/>
</dbReference>
<feature type="compositionally biased region" description="Polar residues" evidence="8">
    <location>
        <begin position="371"/>
        <end position="383"/>
    </location>
</feature>
<dbReference type="GO" id="GO:0010597">
    <property type="term" value="P:green leaf volatile biosynthetic process"/>
    <property type="evidence" value="ECO:0007669"/>
    <property type="project" value="UniProtKB-ARBA"/>
</dbReference>
<dbReference type="CDD" id="cd00167">
    <property type="entry name" value="SANT"/>
    <property type="match status" value="2"/>
</dbReference>
<evidence type="ECO:0000256" key="5">
    <source>
        <dbReference type="ARBA" id="ARBA00023159"/>
    </source>
</evidence>
<evidence type="ECO:0000256" key="6">
    <source>
        <dbReference type="ARBA" id="ARBA00023163"/>
    </source>
</evidence>
<name>A0A9J5WR83_SOLCO</name>
<dbReference type="Gene3D" id="1.10.10.60">
    <property type="entry name" value="Homeodomain-like"/>
    <property type="match status" value="2"/>
</dbReference>
<feature type="compositionally biased region" description="Low complexity" evidence="8">
    <location>
        <begin position="326"/>
        <end position="339"/>
    </location>
</feature>
<keyword evidence="5" id="KW-0010">Activator</keyword>
<feature type="compositionally biased region" description="Polar residues" evidence="8">
    <location>
        <begin position="340"/>
        <end position="357"/>
    </location>
</feature>
<comment type="subcellular location">
    <subcellularLocation>
        <location evidence="1">Nucleus</location>
    </subcellularLocation>
</comment>
<comment type="caution">
    <text evidence="11">The sequence shown here is derived from an EMBL/GenBank/DDBJ whole genome shotgun (WGS) entry which is preliminary data.</text>
</comment>
<evidence type="ECO:0000259" key="10">
    <source>
        <dbReference type="PROSITE" id="PS51294"/>
    </source>
</evidence>
<evidence type="ECO:0000256" key="3">
    <source>
        <dbReference type="ARBA" id="ARBA00023015"/>
    </source>
</evidence>
<evidence type="ECO:0000313" key="12">
    <source>
        <dbReference type="Proteomes" id="UP000824120"/>
    </source>
</evidence>
<dbReference type="GO" id="GO:0048235">
    <property type="term" value="P:pollen sperm cell differentiation"/>
    <property type="evidence" value="ECO:0007669"/>
    <property type="project" value="UniProtKB-ARBA"/>
</dbReference>
<protein>
    <recommendedName>
        <fullName evidence="13">Transcription factor</fullName>
    </recommendedName>
</protein>